<dbReference type="AlphaFoldDB" id="X0V5Q9"/>
<protein>
    <submittedName>
        <fullName evidence="1">Uncharacterized protein</fullName>
    </submittedName>
</protein>
<evidence type="ECO:0000313" key="1">
    <source>
        <dbReference type="EMBL" id="GAG13430.1"/>
    </source>
</evidence>
<organism evidence="1">
    <name type="scientific">marine sediment metagenome</name>
    <dbReference type="NCBI Taxonomy" id="412755"/>
    <lineage>
        <taxon>unclassified sequences</taxon>
        <taxon>metagenomes</taxon>
        <taxon>ecological metagenomes</taxon>
    </lineage>
</organism>
<proteinExistence type="predicted"/>
<comment type="caution">
    <text evidence="1">The sequence shown here is derived from an EMBL/GenBank/DDBJ whole genome shotgun (WGS) entry which is preliminary data.</text>
</comment>
<feature type="non-terminal residue" evidence="1">
    <location>
        <position position="1"/>
    </location>
</feature>
<dbReference type="EMBL" id="BARS01022376">
    <property type="protein sequence ID" value="GAG13430.1"/>
    <property type="molecule type" value="Genomic_DNA"/>
</dbReference>
<reference evidence="1" key="1">
    <citation type="journal article" date="2014" name="Front. Microbiol.">
        <title>High frequency of phylogenetically diverse reductive dehalogenase-homologous genes in deep subseafloor sedimentary metagenomes.</title>
        <authorList>
            <person name="Kawai M."/>
            <person name="Futagami T."/>
            <person name="Toyoda A."/>
            <person name="Takaki Y."/>
            <person name="Nishi S."/>
            <person name="Hori S."/>
            <person name="Arai W."/>
            <person name="Tsubouchi T."/>
            <person name="Morono Y."/>
            <person name="Uchiyama I."/>
            <person name="Ito T."/>
            <person name="Fujiyama A."/>
            <person name="Inagaki F."/>
            <person name="Takami H."/>
        </authorList>
    </citation>
    <scope>NUCLEOTIDE SEQUENCE</scope>
    <source>
        <strain evidence="1">Expedition CK06-06</strain>
    </source>
</reference>
<gene>
    <name evidence="1" type="ORF">S01H1_35789</name>
</gene>
<name>X0V5Q9_9ZZZZ</name>
<accession>X0V5Q9</accession>
<sequence>IIALGGVAIGSMKAKLQPIALPKTGGRGLIEAAFEMAMIMGIIMLAEAVLEVSSVR</sequence>